<dbReference type="Pfam" id="PF00370">
    <property type="entry name" value="FGGY_N"/>
    <property type="match status" value="1"/>
</dbReference>
<dbReference type="InterPro" id="IPR018484">
    <property type="entry name" value="FGGY_N"/>
</dbReference>
<dbReference type="CDD" id="cd07781">
    <property type="entry name" value="ASKHA_NBD_FGGY_L-RBK"/>
    <property type="match status" value="1"/>
</dbReference>
<dbReference type="EMBL" id="QTJW01000019">
    <property type="protein sequence ID" value="RGD68068.1"/>
    <property type="molecule type" value="Genomic_DNA"/>
</dbReference>
<dbReference type="GO" id="GO:0019150">
    <property type="term" value="F:D-ribulokinase activity"/>
    <property type="evidence" value="ECO:0007669"/>
    <property type="project" value="TreeGrafter"/>
</dbReference>
<dbReference type="InterPro" id="IPR018483">
    <property type="entry name" value="Carb_kinase_FGGY_CS"/>
</dbReference>
<dbReference type="InterPro" id="IPR000577">
    <property type="entry name" value="Carb_kinase_FGGY"/>
</dbReference>
<evidence type="ECO:0000259" key="9">
    <source>
        <dbReference type="Pfam" id="PF02782"/>
    </source>
</evidence>
<evidence type="ECO:0000256" key="4">
    <source>
        <dbReference type="ARBA" id="ARBA00022840"/>
    </source>
</evidence>
<evidence type="ECO:0000259" key="8">
    <source>
        <dbReference type="Pfam" id="PF00370"/>
    </source>
</evidence>
<keyword evidence="6" id="KW-0119">Carbohydrate metabolism</keyword>
<protein>
    <submittedName>
        <fullName evidence="10">Ribulokinase</fullName>
        <ecNumber evidence="10">2.7.1.16</ecNumber>
    </submittedName>
</protein>
<dbReference type="InterPro" id="IPR005929">
    <property type="entry name" value="Ribulokinase"/>
</dbReference>
<dbReference type="GO" id="GO:0005737">
    <property type="term" value="C:cytoplasm"/>
    <property type="evidence" value="ECO:0007669"/>
    <property type="project" value="TreeGrafter"/>
</dbReference>
<keyword evidence="5" id="KW-0054">Arabinose catabolism</keyword>
<dbReference type="PANTHER" id="PTHR43435:SF4">
    <property type="entry name" value="FGGY CARBOHYDRATE KINASE DOMAIN-CONTAINING PROTEIN"/>
    <property type="match status" value="1"/>
</dbReference>
<dbReference type="GO" id="GO:0005524">
    <property type="term" value="F:ATP binding"/>
    <property type="evidence" value="ECO:0007669"/>
    <property type="project" value="UniProtKB-KW"/>
</dbReference>
<comment type="similarity">
    <text evidence="7">Belongs to the FGGY kinase family.</text>
</comment>
<dbReference type="AlphaFoldDB" id="A0A3E3DHF5"/>
<keyword evidence="4" id="KW-0067">ATP-binding</keyword>
<accession>A0A3E3DHF5</accession>
<dbReference type="InterPro" id="IPR018485">
    <property type="entry name" value="FGGY_C"/>
</dbReference>
<evidence type="ECO:0000256" key="3">
    <source>
        <dbReference type="ARBA" id="ARBA00022777"/>
    </source>
</evidence>
<evidence type="ECO:0000256" key="5">
    <source>
        <dbReference type="ARBA" id="ARBA00022935"/>
    </source>
</evidence>
<evidence type="ECO:0000256" key="7">
    <source>
        <dbReference type="RuleBase" id="RU003733"/>
    </source>
</evidence>
<evidence type="ECO:0000313" key="10">
    <source>
        <dbReference type="EMBL" id="RGD68068.1"/>
    </source>
</evidence>
<dbReference type="GO" id="GO:0019569">
    <property type="term" value="P:L-arabinose catabolic process to D-xylulose 5-phosphate"/>
    <property type="evidence" value="ECO:0007669"/>
    <property type="project" value="InterPro"/>
</dbReference>
<reference evidence="10 11" key="1">
    <citation type="submission" date="2018-08" db="EMBL/GenBank/DDBJ databases">
        <title>A genome reference for cultivated species of the human gut microbiota.</title>
        <authorList>
            <person name="Zou Y."/>
            <person name="Xue W."/>
            <person name="Luo G."/>
        </authorList>
    </citation>
    <scope>NUCLEOTIDE SEQUENCE [LARGE SCALE GENOMIC DNA]</scope>
    <source>
        <strain evidence="10 11">AF19-13AC</strain>
    </source>
</reference>
<evidence type="ECO:0000256" key="1">
    <source>
        <dbReference type="ARBA" id="ARBA00022679"/>
    </source>
</evidence>
<dbReference type="PANTHER" id="PTHR43435">
    <property type="entry name" value="RIBULOKINASE"/>
    <property type="match status" value="1"/>
</dbReference>
<dbReference type="RefSeq" id="WP_025530320.1">
    <property type="nucleotide sequence ID" value="NZ_QTJW01000019.1"/>
</dbReference>
<dbReference type="PROSITE" id="PS00445">
    <property type="entry name" value="FGGY_KINASES_2"/>
    <property type="match status" value="1"/>
</dbReference>
<keyword evidence="3 7" id="KW-0418">Kinase</keyword>
<comment type="caution">
    <text evidence="10">The sequence shown here is derived from an EMBL/GenBank/DDBJ whole genome shotgun (WGS) entry which is preliminary data.</text>
</comment>
<dbReference type="GO" id="GO:0008741">
    <property type="term" value="F:ribulokinase activity"/>
    <property type="evidence" value="ECO:0007669"/>
    <property type="project" value="UniProtKB-EC"/>
</dbReference>
<evidence type="ECO:0000256" key="2">
    <source>
        <dbReference type="ARBA" id="ARBA00022741"/>
    </source>
</evidence>
<evidence type="ECO:0000256" key="6">
    <source>
        <dbReference type="ARBA" id="ARBA00023277"/>
    </source>
</evidence>
<organism evidence="10 11">
    <name type="scientific">Hungatella hathewayi</name>
    <dbReference type="NCBI Taxonomy" id="154046"/>
    <lineage>
        <taxon>Bacteria</taxon>
        <taxon>Bacillati</taxon>
        <taxon>Bacillota</taxon>
        <taxon>Clostridia</taxon>
        <taxon>Lachnospirales</taxon>
        <taxon>Lachnospiraceae</taxon>
        <taxon>Hungatella</taxon>
    </lineage>
</organism>
<feature type="domain" description="Carbohydrate kinase FGGY C-terminal" evidence="9">
    <location>
        <begin position="288"/>
        <end position="484"/>
    </location>
</feature>
<name>A0A3E3DHF5_9FIRM</name>
<dbReference type="OrthoDB" id="9805576at2"/>
<feature type="domain" description="Carbohydrate kinase FGGY N-terminal" evidence="8">
    <location>
        <begin position="5"/>
        <end position="278"/>
    </location>
</feature>
<dbReference type="Gene3D" id="3.30.420.40">
    <property type="match status" value="2"/>
</dbReference>
<sequence length="551" mass="60268">MDKRYAIGLDYGTLSVRALLLDMDSGEEAGTAVYEYPHGVVSGSLPDGSPIPPEYALAVPEDYLQGLSQVVRDLLRESGAVPESVKGIGLDATSATVIPADKSGMAISMLPGFESSPHAYIKLWKHHGAKKYAEKMYSLADNWKEEWLTLVGGKVSCEAFLPKTLETQEEDEAVYKRCHTFLEVGDWLTWYMTGECVRSTSMAGCNSFYQRGIGYPDEDFLRKIMQESEPVTRKYKGRFVALGGCVGRLTQRAADRMGLLPGVPVAAAMIDSHAAVVGAGADRVGDVTAVMGTSACYLLNSHTGEGIPGIYSCAYEAHIPELFGYEGGQSCVGECLEWFVDNCVPESYMKEAGQAGIGIHELLQRKAAAIRPEQRRLVVLDWWNGVRSPLMRPELTGVMTGLTIYTKTEEMYLALMEGICFGARVIVDTFRDSGHSVERLIAAGGIPMKSPLMMQMLADICGTEVRVCESRQSSARGSAIMGAAVADGTKKTSRILKDWIHKLGAGTSAVYDPDCGNRAVYEEKYRKYIRLKEIFENIDSKGLLNGEEDKK</sequence>
<proteinExistence type="inferred from homology"/>
<dbReference type="PIRSF" id="PIRSF000538">
    <property type="entry name" value="GlpK"/>
    <property type="match status" value="1"/>
</dbReference>
<dbReference type="Proteomes" id="UP000261023">
    <property type="component" value="Unassembled WGS sequence"/>
</dbReference>
<keyword evidence="2" id="KW-0547">Nucleotide-binding</keyword>
<dbReference type="SUPFAM" id="SSF53067">
    <property type="entry name" value="Actin-like ATPase domain"/>
    <property type="match status" value="2"/>
</dbReference>
<dbReference type="EC" id="2.7.1.16" evidence="10"/>
<gene>
    <name evidence="10" type="ORF">DWX31_24055</name>
</gene>
<keyword evidence="1 7" id="KW-0808">Transferase</keyword>
<evidence type="ECO:0000313" key="11">
    <source>
        <dbReference type="Proteomes" id="UP000261023"/>
    </source>
</evidence>
<dbReference type="InterPro" id="IPR043129">
    <property type="entry name" value="ATPase_NBD"/>
</dbReference>
<dbReference type="Pfam" id="PF02782">
    <property type="entry name" value="FGGY_C"/>
    <property type="match status" value="1"/>
</dbReference>
<dbReference type="NCBIfam" id="NF003154">
    <property type="entry name" value="PRK04123.1"/>
    <property type="match status" value="1"/>
</dbReference>